<keyword evidence="3 6" id="KW-0812">Transmembrane</keyword>
<name>A0A140L815_9FIRM</name>
<keyword evidence="4 6" id="KW-1133">Transmembrane helix</keyword>
<dbReference type="STRING" id="520764.AN618_14640"/>
<evidence type="ECO:0000313" key="7">
    <source>
        <dbReference type="EMBL" id="KXG76690.1"/>
    </source>
</evidence>
<evidence type="ECO:0000256" key="5">
    <source>
        <dbReference type="ARBA" id="ARBA00023136"/>
    </source>
</evidence>
<dbReference type="GO" id="GO:0015171">
    <property type="term" value="F:amino acid transmembrane transporter activity"/>
    <property type="evidence" value="ECO:0007669"/>
    <property type="project" value="TreeGrafter"/>
</dbReference>
<accession>A0A140L815</accession>
<evidence type="ECO:0000313" key="8">
    <source>
        <dbReference type="Proteomes" id="UP000070427"/>
    </source>
</evidence>
<evidence type="ECO:0000256" key="3">
    <source>
        <dbReference type="ARBA" id="ARBA00022692"/>
    </source>
</evidence>
<feature type="transmembrane region" description="Helical" evidence="6">
    <location>
        <begin position="176"/>
        <end position="194"/>
    </location>
</feature>
<keyword evidence="2" id="KW-1003">Cell membrane</keyword>
<organism evidence="7 8">
    <name type="scientific">Fervidicola ferrireducens</name>
    <dbReference type="NCBI Taxonomy" id="520764"/>
    <lineage>
        <taxon>Bacteria</taxon>
        <taxon>Bacillati</taxon>
        <taxon>Bacillota</taxon>
        <taxon>Clostridia</taxon>
        <taxon>Thermosediminibacterales</taxon>
        <taxon>Thermosediminibacteraceae</taxon>
        <taxon>Fervidicola</taxon>
    </lineage>
</organism>
<proteinExistence type="predicted"/>
<dbReference type="Pfam" id="PF01810">
    <property type="entry name" value="LysE"/>
    <property type="match status" value="1"/>
</dbReference>
<dbReference type="FunCoup" id="A0A140L815">
    <property type="interactions" value="22"/>
</dbReference>
<dbReference type="Proteomes" id="UP000070427">
    <property type="component" value="Unassembled WGS sequence"/>
</dbReference>
<dbReference type="GO" id="GO:0033228">
    <property type="term" value="P:cysteine export across plasma membrane"/>
    <property type="evidence" value="ECO:0007669"/>
    <property type="project" value="TreeGrafter"/>
</dbReference>
<sequence length="195" mass="21902">MPNFIAFLSYALINTFTPGPNNILSMTFATNMGFKKTFRFILGVAIGFTVVMMLCNYFNLFLFYAVPLAGEIMKIFGAIYIIYLAVKILKSNPDENNSIMEKSSSFAAGLLLQFFNPKVILYGITVTSSFITPYYKSSLVIIMFSLFLAFLSFLSTCSWALFGAAFQRFLKRYKNAFNALMALLLLYSAFSILAS</sequence>
<gene>
    <name evidence="7" type="primary">eamB</name>
    <name evidence="7" type="ORF">AN618_14640</name>
</gene>
<protein>
    <submittedName>
        <fullName evidence="7">Cysteine/O-acetylserine efflux protein</fullName>
    </submittedName>
</protein>
<dbReference type="InterPro" id="IPR001123">
    <property type="entry name" value="LeuE-type"/>
</dbReference>
<dbReference type="AlphaFoldDB" id="A0A140L815"/>
<feature type="transmembrane region" description="Helical" evidence="6">
    <location>
        <begin position="141"/>
        <end position="164"/>
    </location>
</feature>
<dbReference type="EMBL" id="LOED01000017">
    <property type="protein sequence ID" value="KXG76690.1"/>
    <property type="molecule type" value="Genomic_DNA"/>
</dbReference>
<feature type="transmembrane region" description="Helical" evidence="6">
    <location>
        <begin position="40"/>
        <end position="66"/>
    </location>
</feature>
<dbReference type="PANTHER" id="PTHR30086">
    <property type="entry name" value="ARGININE EXPORTER PROTEIN ARGO"/>
    <property type="match status" value="1"/>
</dbReference>
<dbReference type="InParanoid" id="A0A140L815"/>
<feature type="transmembrane region" description="Helical" evidence="6">
    <location>
        <begin position="110"/>
        <end position="135"/>
    </location>
</feature>
<keyword evidence="8" id="KW-1185">Reference proteome</keyword>
<dbReference type="PANTHER" id="PTHR30086:SF20">
    <property type="entry name" value="ARGININE EXPORTER PROTEIN ARGO-RELATED"/>
    <property type="match status" value="1"/>
</dbReference>
<comment type="caution">
    <text evidence="7">The sequence shown here is derived from an EMBL/GenBank/DDBJ whole genome shotgun (WGS) entry which is preliminary data.</text>
</comment>
<evidence type="ECO:0000256" key="4">
    <source>
        <dbReference type="ARBA" id="ARBA00022989"/>
    </source>
</evidence>
<dbReference type="RefSeq" id="WP_066353540.1">
    <property type="nucleotide sequence ID" value="NZ_LOED01000017.1"/>
</dbReference>
<feature type="transmembrane region" description="Helical" evidence="6">
    <location>
        <begin position="72"/>
        <end position="89"/>
    </location>
</feature>
<dbReference type="OrthoDB" id="198428at2"/>
<dbReference type="PATRIC" id="fig|520764.3.peg.1578"/>
<comment type="subcellular location">
    <subcellularLocation>
        <location evidence="1">Cell membrane</location>
        <topology evidence="1">Multi-pass membrane protein</topology>
    </subcellularLocation>
</comment>
<dbReference type="GO" id="GO:0005886">
    <property type="term" value="C:plasma membrane"/>
    <property type="evidence" value="ECO:0007669"/>
    <property type="project" value="UniProtKB-SubCell"/>
</dbReference>
<evidence type="ECO:0000256" key="2">
    <source>
        <dbReference type="ARBA" id="ARBA00022475"/>
    </source>
</evidence>
<evidence type="ECO:0000256" key="1">
    <source>
        <dbReference type="ARBA" id="ARBA00004651"/>
    </source>
</evidence>
<reference evidence="7 8" key="1">
    <citation type="submission" date="2015-12" db="EMBL/GenBank/DDBJ databases">
        <title>Draft genome sequnece of Fervidicola ferrireducens strain Y170.</title>
        <authorList>
            <person name="Patel B.K."/>
        </authorList>
    </citation>
    <scope>NUCLEOTIDE SEQUENCE [LARGE SCALE GENOMIC DNA]</scope>
    <source>
        <strain evidence="7 8">Y170</strain>
    </source>
</reference>
<keyword evidence="5 6" id="KW-0472">Membrane</keyword>
<evidence type="ECO:0000256" key="6">
    <source>
        <dbReference type="SAM" id="Phobius"/>
    </source>
</evidence>